<evidence type="ECO:0000256" key="1">
    <source>
        <dbReference type="SAM" id="MobiDB-lite"/>
    </source>
</evidence>
<dbReference type="Proteomes" id="UP001221898">
    <property type="component" value="Unassembled WGS sequence"/>
</dbReference>
<comment type="caution">
    <text evidence="4">The sequence shown here is derived from an EMBL/GenBank/DDBJ whole genome shotgun (WGS) entry which is preliminary data.</text>
</comment>
<feature type="chain" id="PRO_5042110599" description="Ig-like domain-containing protein" evidence="2">
    <location>
        <begin position="20"/>
        <end position="187"/>
    </location>
</feature>
<organism evidence="4 5">
    <name type="scientific">Aldrovandia affinis</name>
    <dbReference type="NCBI Taxonomy" id="143900"/>
    <lineage>
        <taxon>Eukaryota</taxon>
        <taxon>Metazoa</taxon>
        <taxon>Chordata</taxon>
        <taxon>Craniata</taxon>
        <taxon>Vertebrata</taxon>
        <taxon>Euteleostomi</taxon>
        <taxon>Actinopterygii</taxon>
        <taxon>Neopterygii</taxon>
        <taxon>Teleostei</taxon>
        <taxon>Notacanthiformes</taxon>
        <taxon>Halosauridae</taxon>
        <taxon>Aldrovandia</taxon>
    </lineage>
</organism>
<dbReference type="Gene3D" id="2.60.40.10">
    <property type="entry name" value="Immunoglobulins"/>
    <property type="match status" value="1"/>
</dbReference>
<evidence type="ECO:0000313" key="5">
    <source>
        <dbReference type="Proteomes" id="UP001221898"/>
    </source>
</evidence>
<evidence type="ECO:0000256" key="2">
    <source>
        <dbReference type="SAM" id="SignalP"/>
    </source>
</evidence>
<reference evidence="4" key="1">
    <citation type="journal article" date="2023" name="Science">
        <title>Genome structures resolve the early diversification of teleost fishes.</title>
        <authorList>
            <person name="Parey E."/>
            <person name="Louis A."/>
            <person name="Montfort J."/>
            <person name="Bouchez O."/>
            <person name="Roques C."/>
            <person name="Iampietro C."/>
            <person name="Lluch J."/>
            <person name="Castinel A."/>
            <person name="Donnadieu C."/>
            <person name="Desvignes T."/>
            <person name="Floi Bucao C."/>
            <person name="Jouanno E."/>
            <person name="Wen M."/>
            <person name="Mejri S."/>
            <person name="Dirks R."/>
            <person name="Jansen H."/>
            <person name="Henkel C."/>
            <person name="Chen W.J."/>
            <person name="Zahm M."/>
            <person name="Cabau C."/>
            <person name="Klopp C."/>
            <person name="Thompson A.W."/>
            <person name="Robinson-Rechavi M."/>
            <person name="Braasch I."/>
            <person name="Lecointre G."/>
            <person name="Bobe J."/>
            <person name="Postlethwait J.H."/>
            <person name="Berthelot C."/>
            <person name="Roest Crollius H."/>
            <person name="Guiguen Y."/>
        </authorList>
    </citation>
    <scope>NUCLEOTIDE SEQUENCE</scope>
    <source>
        <strain evidence="4">NC1722</strain>
    </source>
</reference>
<keyword evidence="5" id="KW-1185">Reference proteome</keyword>
<feature type="region of interest" description="Disordered" evidence="1">
    <location>
        <begin position="167"/>
        <end position="187"/>
    </location>
</feature>
<proteinExistence type="predicted"/>
<keyword evidence="2" id="KW-0732">Signal</keyword>
<evidence type="ECO:0000259" key="3">
    <source>
        <dbReference type="PROSITE" id="PS50835"/>
    </source>
</evidence>
<accession>A0AAD7RGG7</accession>
<gene>
    <name evidence="4" type="ORF">AAFF_G00214430</name>
</gene>
<dbReference type="InterPro" id="IPR013783">
    <property type="entry name" value="Ig-like_fold"/>
</dbReference>
<feature type="domain" description="Ig-like" evidence="3">
    <location>
        <begin position="21"/>
        <end position="58"/>
    </location>
</feature>
<feature type="compositionally biased region" description="Basic and acidic residues" evidence="1">
    <location>
        <begin position="142"/>
        <end position="152"/>
    </location>
</feature>
<dbReference type="AlphaFoldDB" id="A0AAD7RGG7"/>
<dbReference type="SUPFAM" id="SSF48726">
    <property type="entry name" value="Immunoglobulin"/>
    <property type="match status" value="1"/>
</dbReference>
<dbReference type="InterPro" id="IPR036179">
    <property type="entry name" value="Ig-like_dom_sf"/>
</dbReference>
<sequence>MGSLHMLIVISALTDFCYPQPPLEIVQSPPALVQPEGSRCTLHCSARGVTDGAISWYRLDAGGGLRPLVKSLAPGFHGSPGRPLLGPQGGRRDVPAAAELAGQRGQRRVLLLSGRTLAQRDDAAAHKPAAWAGGGGGGEGGEGERGRGGDLKTTRRCSAVLGAEMGGGGCSRVQPVDTPPTVCSSQT</sequence>
<name>A0AAD7RGG7_9TELE</name>
<protein>
    <recommendedName>
        <fullName evidence="3">Ig-like domain-containing protein</fullName>
    </recommendedName>
</protein>
<dbReference type="InterPro" id="IPR007110">
    <property type="entry name" value="Ig-like_dom"/>
</dbReference>
<feature type="signal peptide" evidence="2">
    <location>
        <begin position="1"/>
        <end position="19"/>
    </location>
</feature>
<dbReference type="EMBL" id="JAINUG010000284">
    <property type="protein sequence ID" value="KAJ8383873.1"/>
    <property type="molecule type" value="Genomic_DNA"/>
</dbReference>
<evidence type="ECO:0000313" key="4">
    <source>
        <dbReference type="EMBL" id="KAJ8383873.1"/>
    </source>
</evidence>
<feature type="region of interest" description="Disordered" evidence="1">
    <location>
        <begin position="121"/>
        <end position="152"/>
    </location>
</feature>
<dbReference type="PROSITE" id="PS50835">
    <property type="entry name" value="IG_LIKE"/>
    <property type="match status" value="1"/>
</dbReference>